<dbReference type="PANTHER" id="PTHR43399">
    <property type="entry name" value="SUBTILISIN-RELATED"/>
    <property type="match status" value="1"/>
</dbReference>
<dbReference type="PROSITE" id="PS00137">
    <property type="entry name" value="SUBTILASE_HIS"/>
    <property type="match status" value="1"/>
</dbReference>
<name>A0A014PH32_9HYPO</name>
<dbReference type="InterPro" id="IPR008979">
    <property type="entry name" value="Galactose-bd-like_sf"/>
</dbReference>
<dbReference type="CDD" id="cd04842">
    <property type="entry name" value="Peptidases_S8_Kp43_protease"/>
    <property type="match status" value="1"/>
</dbReference>
<dbReference type="PRINTS" id="PR00723">
    <property type="entry name" value="SUBTILISIN"/>
</dbReference>
<dbReference type="InterPro" id="IPR034058">
    <property type="entry name" value="TagA/B/C/D_pept_dom"/>
</dbReference>
<keyword evidence="1 4" id="KW-0645">Protease</keyword>
<dbReference type="Pfam" id="PF00082">
    <property type="entry name" value="Peptidase_S8"/>
    <property type="match status" value="1"/>
</dbReference>
<dbReference type="HOGENOM" id="CLU_011786_1_0_1"/>
<dbReference type="PROSITE" id="PS51892">
    <property type="entry name" value="SUBTILASE"/>
    <property type="match status" value="1"/>
</dbReference>
<dbReference type="GO" id="GO:0004252">
    <property type="term" value="F:serine-type endopeptidase activity"/>
    <property type="evidence" value="ECO:0007669"/>
    <property type="project" value="UniProtKB-UniRule"/>
</dbReference>
<dbReference type="InterPro" id="IPR000209">
    <property type="entry name" value="Peptidase_S8/S53_dom"/>
</dbReference>
<dbReference type="InterPro" id="IPR051048">
    <property type="entry name" value="Peptidase_S8/S53_subtilisin"/>
</dbReference>
<dbReference type="SUPFAM" id="SSF52743">
    <property type="entry name" value="Subtilisin-like"/>
    <property type="match status" value="1"/>
</dbReference>
<dbReference type="eggNOG" id="ENOG502QSWT">
    <property type="taxonomic scope" value="Eukaryota"/>
</dbReference>
<gene>
    <name evidence="7" type="ORF">X797_012031</name>
</gene>
<dbReference type="InterPro" id="IPR023828">
    <property type="entry name" value="Peptidase_S8_Ser-AS"/>
</dbReference>
<dbReference type="InterPro" id="IPR022398">
    <property type="entry name" value="Peptidase_S8_His-AS"/>
</dbReference>
<reference evidence="7 8" key="1">
    <citation type="submission" date="2014-02" db="EMBL/GenBank/DDBJ databases">
        <title>The genome sequence of the entomopathogenic fungus Metarhizium robertsii ARSEF 2575.</title>
        <authorList>
            <person name="Giuliano Garisto Donzelli B."/>
            <person name="Roe B.A."/>
            <person name="Macmil S.L."/>
            <person name="Krasnoff S.B."/>
            <person name="Gibson D.M."/>
        </authorList>
    </citation>
    <scope>NUCLEOTIDE SEQUENCE [LARGE SCALE GENOMIC DNA]</scope>
    <source>
        <strain evidence="7 8">ARSEF 2575</strain>
    </source>
</reference>
<accession>A0A014PH32</accession>
<feature type="active site" description="Charge relay system" evidence="4">
    <location>
        <position position="217"/>
    </location>
</feature>
<evidence type="ECO:0000256" key="2">
    <source>
        <dbReference type="ARBA" id="ARBA00022801"/>
    </source>
</evidence>
<feature type="active site" description="Charge relay system" evidence="4">
    <location>
        <position position="505"/>
    </location>
</feature>
<dbReference type="Proteomes" id="UP000030151">
    <property type="component" value="Unassembled WGS sequence"/>
</dbReference>
<dbReference type="OrthoDB" id="10256524at2759"/>
<feature type="domain" description="Peptidase S8/S53" evidence="6">
    <location>
        <begin position="208"/>
        <end position="548"/>
    </location>
</feature>
<evidence type="ECO:0000256" key="4">
    <source>
        <dbReference type="PROSITE-ProRule" id="PRU01240"/>
    </source>
</evidence>
<keyword evidence="2 4" id="KW-0378">Hydrolase</keyword>
<dbReference type="Gene3D" id="2.60.120.380">
    <property type="match status" value="1"/>
</dbReference>
<dbReference type="InterPro" id="IPR036852">
    <property type="entry name" value="Peptidase_S8/S53_dom_sf"/>
</dbReference>
<evidence type="ECO:0000313" key="7">
    <source>
        <dbReference type="EMBL" id="EXU94884.1"/>
    </source>
</evidence>
<dbReference type="SUPFAM" id="SSF49785">
    <property type="entry name" value="Galactose-binding domain-like"/>
    <property type="match status" value="1"/>
</dbReference>
<protein>
    <submittedName>
        <fullName evidence="7">Peptidase S8 family protein</fullName>
    </submittedName>
</protein>
<dbReference type="GO" id="GO:0006508">
    <property type="term" value="P:proteolysis"/>
    <property type="evidence" value="ECO:0007669"/>
    <property type="project" value="UniProtKB-KW"/>
</dbReference>
<evidence type="ECO:0000259" key="6">
    <source>
        <dbReference type="Pfam" id="PF00082"/>
    </source>
</evidence>
<dbReference type="InterPro" id="IPR015500">
    <property type="entry name" value="Peptidase_S8_subtilisin-rel"/>
</dbReference>
<proteinExistence type="inferred from homology"/>
<dbReference type="PANTHER" id="PTHR43399:SF5">
    <property type="entry name" value="PEPTIDASE S8 FAMILY WITH PROTEASE-ASSOCIATED DOMAIN"/>
    <property type="match status" value="1"/>
</dbReference>
<dbReference type="EMBL" id="JELW01000132">
    <property type="protein sequence ID" value="EXU94884.1"/>
    <property type="molecule type" value="Genomic_DNA"/>
</dbReference>
<dbReference type="PROSITE" id="PS00138">
    <property type="entry name" value="SUBTILASE_SER"/>
    <property type="match status" value="1"/>
</dbReference>
<evidence type="ECO:0000256" key="5">
    <source>
        <dbReference type="SAM" id="MobiDB-lite"/>
    </source>
</evidence>
<evidence type="ECO:0000256" key="1">
    <source>
        <dbReference type="ARBA" id="ARBA00022670"/>
    </source>
</evidence>
<dbReference type="AlphaFoldDB" id="A0A014PH32"/>
<organism evidence="7 8">
    <name type="scientific">Metarhizium robertsii</name>
    <dbReference type="NCBI Taxonomy" id="568076"/>
    <lineage>
        <taxon>Eukaryota</taxon>
        <taxon>Fungi</taxon>
        <taxon>Dikarya</taxon>
        <taxon>Ascomycota</taxon>
        <taxon>Pezizomycotina</taxon>
        <taxon>Sordariomycetes</taxon>
        <taxon>Hypocreomycetidae</taxon>
        <taxon>Hypocreales</taxon>
        <taxon>Clavicipitaceae</taxon>
        <taxon>Metarhizium</taxon>
    </lineage>
</organism>
<evidence type="ECO:0000256" key="3">
    <source>
        <dbReference type="ARBA" id="ARBA00022825"/>
    </source>
</evidence>
<comment type="caution">
    <text evidence="7">The sequence shown here is derived from an EMBL/GenBank/DDBJ whole genome shotgun (WGS) entry which is preliminary data.</text>
</comment>
<feature type="region of interest" description="Disordered" evidence="5">
    <location>
        <begin position="244"/>
        <end position="265"/>
    </location>
</feature>
<dbReference type="Gene3D" id="3.40.50.200">
    <property type="entry name" value="Peptidase S8/S53 domain"/>
    <property type="match status" value="1"/>
</dbReference>
<sequence>MHHIQINGNSRPDEGAASTASLSTFAVPPPSVAISNYILIQTKGPLSAQQKQELRDKDVEILEYKGEDVYLCGYKPTTLEPLISNLRDFVTDAEVYHPDYVVEPDLKTGNDDDEAEVEVALHDNIGDNDMSRVVNDIAAQADIPVANVELHDRKACVKVPKSKLAQLARIDEVKAINEVHTRRIFNNVACGILEAHTPVGTANTTYKGKGQVVCVADTGFDTGSLAGYHEAFGDRVISLHARGRPAARGEPGNSDDPDGHGTHVCGSVLGKGDHAEEGEIEAPASEAKLVMQSLFDKFDKSRGPDPKSWNAGLGGIGNSYPDLFGGVFREGATIHTNSWGGPPQPYVERESARIDSYLWGNKDMTVLFAAGNSGVDIDRHPGHVDPHSLSPQAVSKNVITVGASENCRPNVKSPVAGNKPLVYGAWRSKFPFGPISVDNVADNPEGMAAFSSRGPTRPDGRIKPDVVAPGTTILSARSSQIEPGHHGESWGHSNDARWMYLGGTSMATPLVAGCCAVIRGALVDNHVPRPSAALIKALLINGAVPMKGQYKQALPNGEFGPSVDAPNPNSGFGRVNLANSLRNIVANQESTVYGYQDVTGDQSLGMDDQHRGEHAVTVDIPEDSPAALTLKVTLVWTDFPGERLQNDLDLIVAGAGVEKHGNQGDGSGFDRVNNVEQVVWKNVKPGSYTVTVRACRTTKDPQPFALAWRAFA</sequence>
<feature type="active site" description="Charge relay system" evidence="4">
    <location>
        <position position="260"/>
    </location>
</feature>
<comment type="similarity">
    <text evidence="4">Belongs to the peptidase S8 family.</text>
</comment>
<keyword evidence="3 4" id="KW-0720">Serine protease</keyword>
<evidence type="ECO:0000313" key="8">
    <source>
        <dbReference type="Proteomes" id="UP000030151"/>
    </source>
</evidence>